<sequence length="276" mass="30924">MQPSGYPAFPVFDVETAALSICPWPRPGGNEVLLKPFFASVAGNLYLLRGGGFDVLSAAPPPPDSTSREAAAWSWSKIPSLPPFDDSNRISSFALHRDGRTLVVSQDRSTFSFDIESQEWAEHGNWVMPFSGQAYFDGELDAWVGLCCHKGGEGYLCSADVASVAADCRRLPAWKLGKDKLFDKDSRRHLGATLVYMSDARYCLIESLARDNEEDLRRLHDDGYYPHHRVISVTTFGLKFNNQGELTATVRKVHSYEMTDAHLLPERSWKPVTFWM</sequence>
<name>A0A835E9L4_9POAL</name>
<dbReference type="PANTHER" id="PTHR33085:SF85">
    <property type="entry name" value="DUF1618 DOMAIN-CONTAINING PROTEIN"/>
    <property type="match status" value="1"/>
</dbReference>
<organism evidence="1 2">
    <name type="scientific">Digitaria exilis</name>
    <dbReference type="NCBI Taxonomy" id="1010633"/>
    <lineage>
        <taxon>Eukaryota</taxon>
        <taxon>Viridiplantae</taxon>
        <taxon>Streptophyta</taxon>
        <taxon>Embryophyta</taxon>
        <taxon>Tracheophyta</taxon>
        <taxon>Spermatophyta</taxon>
        <taxon>Magnoliopsida</taxon>
        <taxon>Liliopsida</taxon>
        <taxon>Poales</taxon>
        <taxon>Poaceae</taxon>
        <taxon>PACMAD clade</taxon>
        <taxon>Panicoideae</taxon>
        <taxon>Panicodae</taxon>
        <taxon>Paniceae</taxon>
        <taxon>Anthephorinae</taxon>
        <taxon>Digitaria</taxon>
    </lineage>
</organism>
<reference evidence="1" key="1">
    <citation type="submission" date="2020-07" db="EMBL/GenBank/DDBJ databases">
        <title>Genome sequence and genetic diversity analysis of an under-domesticated orphan crop, white fonio (Digitaria exilis).</title>
        <authorList>
            <person name="Bennetzen J.L."/>
            <person name="Chen S."/>
            <person name="Ma X."/>
            <person name="Wang X."/>
            <person name="Yssel A.E.J."/>
            <person name="Chaluvadi S.R."/>
            <person name="Johnson M."/>
            <person name="Gangashetty P."/>
            <person name="Hamidou F."/>
            <person name="Sanogo M.D."/>
            <person name="Zwaenepoel A."/>
            <person name="Wallace J."/>
            <person name="Van De Peer Y."/>
            <person name="Van Deynze A."/>
        </authorList>
    </citation>
    <scope>NUCLEOTIDE SEQUENCE</scope>
    <source>
        <tissue evidence="1">Leaves</tissue>
    </source>
</reference>
<dbReference type="Pfam" id="PF07893">
    <property type="entry name" value="DUF1668"/>
    <property type="match status" value="1"/>
</dbReference>
<keyword evidence="2" id="KW-1185">Reference proteome</keyword>
<dbReference type="PANTHER" id="PTHR33085">
    <property type="entry name" value="OS12G0113100 PROTEIN-RELATED"/>
    <property type="match status" value="1"/>
</dbReference>
<dbReference type="OrthoDB" id="671947at2759"/>
<evidence type="ECO:0000313" key="1">
    <source>
        <dbReference type="EMBL" id="KAF8669540.1"/>
    </source>
</evidence>
<comment type="caution">
    <text evidence="1">The sequence shown here is derived from an EMBL/GenBank/DDBJ whole genome shotgun (WGS) entry which is preliminary data.</text>
</comment>
<gene>
    <name evidence="1" type="ORF">HU200_051344</name>
</gene>
<proteinExistence type="predicted"/>
<evidence type="ECO:0000313" key="2">
    <source>
        <dbReference type="Proteomes" id="UP000636709"/>
    </source>
</evidence>
<dbReference type="InterPro" id="IPR012871">
    <property type="entry name" value="DUF1668_ORYSA"/>
</dbReference>
<dbReference type="AlphaFoldDB" id="A0A835E9L4"/>
<protein>
    <submittedName>
        <fullName evidence="1">Uncharacterized protein</fullName>
    </submittedName>
</protein>
<accession>A0A835E9L4</accession>
<dbReference type="Proteomes" id="UP000636709">
    <property type="component" value="Unassembled WGS sequence"/>
</dbReference>
<dbReference type="EMBL" id="JACEFO010002270">
    <property type="protein sequence ID" value="KAF8669540.1"/>
    <property type="molecule type" value="Genomic_DNA"/>
</dbReference>